<gene>
    <name evidence="2" type="ORF">DAT561_1535</name>
</gene>
<dbReference type="EMBL" id="AP018492">
    <property type="protein sequence ID" value="BBC61630.1"/>
    <property type="molecule type" value="Genomic_DNA"/>
</dbReference>
<evidence type="ECO:0000256" key="1">
    <source>
        <dbReference type="SAM" id="Phobius"/>
    </source>
</evidence>
<proteinExistence type="predicted"/>
<dbReference type="AlphaFoldDB" id="A0A2Z5Y4E3"/>
<sequence>MSKKKDYQKIHHSKRKKKYYNLAIRIGISSIILLSLFAIFNYFYPIRNIMRASKDTFSTTTQYSVENTTKYSNSTMNTTQTAENTIDTDQINNEATFVSEEIYEQPDSLNERSVDSQTTSESAEKLENLKTVSQEAIVAYYKNYNRTDYQQALELLTHLYGMDSSNNVENQVYIDKNLNTLGQPVPNGQFPQKISANIMGGAGGPHWKYKGEEDYDVIMGTNFSGKYANNLFADAK</sequence>
<keyword evidence="1" id="KW-0472">Membrane</keyword>
<evidence type="ECO:0000313" key="3">
    <source>
        <dbReference type="Proteomes" id="UP000269226"/>
    </source>
</evidence>
<name>A0A2Z5Y4E3_9ENTE</name>
<keyword evidence="1" id="KW-0812">Transmembrane</keyword>
<organism evidence="2 3">
    <name type="scientific">Melissococcus plutonius</name>
    <dbReference type="NCBI Taxonomy" id="33970"/>
    <lineage>
        <taxon>Bacteria</taxon>
        <taxon>Bacillati</taxon>
        <taxon>Bacillota</taxon>
        <taxon>Bacilli</taxon>
        <taxon>Lactobacillales</taxon>
        <taxon>Enterococcaceae</taxon>
        <taxon>Melissococcus</taxon>
    </lineage>
</organism>
<dbReference type="Proteomes" id="UP000269226">
    <property type="component" value="Chromosome"/>
</dbReference>
<feature type="transmembrane region" description="Helical" evidence="1">
    <location>
        <begin position="20"/>
        <end position="44"/>
    </location>
</feature>
<dbReference type="RefSeq" id="WP_263604081.1">
    <property type="nucleotide sequence ID" value="NZ_JAIWKT010000002.1"/>
</dbReference>
<keyword evidence="1" id="KW-1133">Transmembrane helix</keyword>
<accession>A0A2Z5Y4E3</accession>
<reference evidence="2 3" key="1">
    <citation type="submission" date="2018-01" db="EMBL/GenBank/DDBJ databases">
        <title>Whole genome sequence of Melissococcus plutonius DAT561.</title>
        <authorList>
            <person name="Okumura K."/>
            <person name="Takamatsu D."/>
            <person name="Okura M."/>
        </authorList>
    </citation>
    <scope>NUCLEOTIDE SEQUENCE [LARGE SCALE GENOMIC DNA]</scope>
    <source>
        <strain evidence="2 3">DAT561</strain>
    </source>
</reference>
<protein>
    <submittedName>
        <fullName evidence="2">Uncharacterized protein</fullName>
    </submittedName>
</protein>
<evidence type="ECO:0000313" key="2">
    <source>
        <dbReference type="EMBL" id="BBC61630.1"/>
    </source>
</evidence>